<keyword evidence="1" id="KW-1133">Transmembrane helix</keyword>
<protein>
    <recommendedName>
        <fullName evidence="4">Protein BatD</fullName>
    </recommendedName>
</protein>
<proteinExistence type="predicted"/>
<dbReference type="Proteomes" id="UP001416858">
    <property type="component" value="Unassembled WGS sequence"/>
</dbReference>
<keyword evidence="3" id="KW-1185">Reference proteome</keyword>
<evidence type="ECO:0000313" key="3">
    <source>
        <dbReference type="Proteomes" id="UP001416858"/>
    </source>
</evidence>
<feature type="transmembrane region" description="Helical" evidence="1">
    <location>
        <begin position="192"/>
        <end position="211"/>
    </location>
</feature>
<evidence type="ECO:0008006" key="4">
    <source>
        <dbReference type="Google" id="ProtNLM"/>
    </source>
</evidence>
<organism evidence="2 3">
    <name type="scientific">Novipirellula caenicola</name>
    <dbReference type="NCBI Taxonomy" id="1536901"/>
    <lineage>
        <taxon>Bacteria</taxon>
        <taxon>Pseudomonadati</taxon>
        <taxon>Planctomycetota</taxon>
        <taxon>Planctomycetia</taxon>
        <taxon>Pirellulales</taxon>
        <taxon>Pirellulaceae</taxon>
        <taxon>Novipirellula</taxon>
    </lineage>
</organism>
<evidence type="ECO:0000313" key="2">
    <source>
        <dbReference type="EMBL" id="GAA5506858.1"/>
    </source>
</evidence>
<gene>
    <name evidence="2" type="ORF">Rcae01_02311</name>
</gene>
<name>A0ABP9VTM7_9BACT</name>
<comment type="caution">
    <text evidence="2">The sequence shown here is derived from an EMBL/GenBank/DDBJ whole genome shotgun (WGS) entry which is preliminary data.</text>
</comment>
<accession>A0ABP9VTM7</accession>
<dbReference type="EMBL" id="BAABRO010000004">
    <property type="protein sequence ID" value="GAA5506858.1"/>
    <property type="molecule type" value="Genomic_DNA"/>
</dbReference>
<keyword evidence="1" id="KW-0812">Transmembrane</keyword>
<reference evidence="2 3" key="1">
    <citation type="submission" date="2024-02" db="EMBL/GenBank/DDBJ databases">
        <title>Rhodopirellula caenicola NBRC 110016.</title>
        <authorList>
            <person name="Ichikawa N."/>
            <person name="Katano-Makiyama Y."/>
            <person name="Hidaka K."/>
        </authorList>
    </citation>
    <scope>NUCLEOTIDE SEQUENCE [LARGE SCALE GENOMIC DNA]</scope>
    <source>
        <strain evidence="2 3">NBRC 110016</strain>
    </source>
</reference>
<sequence>MNGLNAREFSTRKRQPRFCLLAVARVAMFAIALMIGSSPLDAAEHDRQVDVNATVNRTEALLLDPIELTLTVTAPVDAEITFPPTTETLGPFDVVAVEDLPSIPVLDDADSSTRRWTRRMKLETIEVGEQTIPAIEIRYVLRDAANSQSGLVRSTPIPIHINSVLTSEDNPTAFRPMKPALPIPSQSESTPIGWPAIAAGLIALAFVAFLVKRRMQKPVTPKQWASRRLASLKQRYEVGQIDNRSAYLELAEIARDFVIAREGMNPTVMTTDEVVRFVSTKSSLASEHQNRLNAWLMDVEQTKFAPHRLASDEIKPKVQDATNFLHELLDHSSGSPVASGSREDV</sequence>
<dbReference type="RefSeq" id="WP_345683765.1">
    <property type="nucleotide sequence ID" value="NZ_BAABRO010000004.1"/>
</dbReference>
<evidence type="ECO:0000256" key="1">
    <source>
        <dbReference type="SAM" id="Phobius"/>
    </source>
</evidence>
<keyword evidence="1" id="KW-0472">Membrane</keyword>